<dbReference type="InterPro" id="IPR031481">
    <property type="entry name" value="Glyco_tran_10_N"/>
</dbReference>
<dbReference type="GO" id="GO:0032580">
    <property type="term" value="C:Golgi cisterna membrane"/>
    <property type="evidence" value="ECO:0007669"/>
    <property type="project" value="UniProtKB-SubCell"/>
</dbReference>
<dbReference type="EC" id="2.4.1.-" evidence="11"/>
<dbReference type="Proteomes" id="UP001627154">
    <property type="component" value="Unassembled WGS sequence"/>
</dbReference>
<keyword evidence="4 11" id="KW-0328">Glycosyltransferase</keyword>
<reference evidence="14 15" key="1">
    <citation type="journal article" date="2024" name="bioRxiv">
        <title>A reference genome for Trichogramma kaykai: A tiny desert-dwelling parasitoid wasp with competing sex-ratio distorters.</title>
        <authorList>
            <person name="Culotta J."/>
            <person name="Lindsey A.R."/>
        </authorList>
    </citation>
    <scope>NUCLEOTIDE SEQUENCE [LARGE SCALE GENOMIC DNA]</scope>
    <source>
        <strain evidence="14 15">KSX58</strain>
    </source>
</reference>
<dbReference type="Gene3D" id="3.40.50.11660">
    <property type="entry name" value="Glycosyl transferase family 10, C-terminal domain"/>
    <property type="match status" value="1"/>
</dbReference>
<evidence type="ECO:0000256" key="8">
    <source>
        <dbReference type="ARBA" id="ARBA00022989"/>
    </source>
</evidence>
<evidence type="ECO:0000256" key="3">
    <source>
        <dbReference type="ARBA" id="ARBA00008919"/>
    </source>
</evidence>
<evidence type="ECO:0000256" key="2">
    <source>
        <dbReference type="ARBA" id="ARBA00004922"/>
    </source>
</evidence>
<evidence type="ECO:0000256" key="7">
    <source>
        <dbReference type="ARBA" id="ARBA00022968"/>
    </source>
</evidence>
<dbReference type="EMBL" id="JBJJXI010000071">
    <property type="protein sequence ID" value="KAL3396506.1"/>
    <property type="molecule type" value="Genomic_DNA"/>
</dbReference>
<keyword evidence="6 11" id="KW-0812">Transmembrane</keyword>
<evidence type="ECO:0000256" key="11">
    <source>
        <dbReference type="RuleBase" id="RU003832"/>
    </source>
</evidence>
<comment type="subcellular location">
    <subcellularLocation>
        <location evidence="1 11">Golgi apparatus</location>
        <location evidence="1 11">Golgi stack membrane</location>
        <topology evidence="1 11">Single-pass type II membrane protein</topology>
    </subcellularLocation>
</comment>
<protein>
    <recommendedName>
        <fullName evidence="11">Fucosyltransferase</fullName>
        <ecNumber evidence="11">2.4.1.-</ecNumber>
    </recommendedName>
</protein>
<feature type="domain" description="Fucosyltransferase C-terminal" evidence="12">
    <location>
        <begin position="267"/>
        <end position="452"/>
    </location>
</feature>
<dbReference type="Pfam" id="PF00852">
    <property type="entry name" value="Glyco_transf_10"/>
    <property type="match status" value="1"/>
</dbReference>
<dbReference type="Pfam" id="PF17039">
    <property type="entry name" value="Glyco_tran_10_N"/>
    <property type="match status" value="1"/>
</dbReference>
<keyword evidence="7" id="KW-0735">Signal-anchor</keyword>
<evidence type="ECO:0000259" key="13">
    <source>
        <dbReference type="Pfam" id="PF17039"/>
    </source>
</evidence>
<gene>
    <name evidence="14" type="ORF">TKK_009663</name>
</gene>
<keyword evidence="9 11" id="KW-0472">Membrane</keyword>
<evidence type="ECO:0000256" key="4">
    <source>
        <dbReference type="ARBA" id="ARBA00022676"/>
    </source>
</evidence>
<evidence type="ECO:0000313" key="15">
    <source>
        <dbReference type="Proteomes" id="UP001627154"/>
    </source>
</evidence>
<comment type="pathway">
    <text evidence="2">Protein modification; protein glycosylation.</text>
</comment>
<comment type="similarity">
    <text evidence="3 11">Belongs to the glycosyltransferase 10 family.</text>
</comment>
<evidence type="ECO:0000256" key="10">
    <source>
        <dbReference type="ARBA" id="ARBA00023180"/>
    </source>
</evidence>
<evidence type="ECO:0000256" key="6">
    <source>
        <dbReference type="ARBA" id="ARBA00022692"/>
    </source>
</evidence>
<dbReference type="GO" id="GO:0016757">
    <property type="term" value="F:glycosyltransferase activity"/>
    <property type="evidence" value="ECO:0007669"/>
    <property type="project" value="UniProtKB-UniRule"/>
</dbReference>
<dbReference type="InterPro" id="IPR038577">
    <property type="entry name" value="GT10-like_C_sf"/>
</dbReference>
<organism evidence="14 15">
    <name type="scientific">Trichogramma kaykai</name>
    <dbReference type="NCBI Taxonomy" id="54128"/>
    <lineage>
        <taxon>Eukaryota</taxon>
        <taxon>Metazoa</taxon>
        <taxon>Ecdysozoa</taxon>
        <taxon>Arthropoda</taxon>
        <taxon>Hexapoda</taxon>
        <taxon>Insecta</taxon>
        <taxon>Pterygota</taxon>
        <taxon>Neoptera</taxon>
        <taxon>Endopterygota</taxon>
        <taxon>Hymenoptera</taxon>
        <taxon>Apocrita</taxon>
        <taxon>Proctotrupomorpha</taxon>
        <taxon>Chalcidoidea</taxon>
        <taxon>Trichogrammatidae</taxon>
        <taxon>Trichogramma</taxon>
    </lineage>
</organism>
<evidence type="ECO:0000256" key="9">
    <source>
        <dbReference type="ARBA" id="ARBA00023136"/>
    </source>
</evidence>
<dbReference type="SUPFAM" id="SSF53756">
    <property type="entry name" value="UDP-Glycosyltransferase/glycogen phosphorylase"/>
    <property type="match status" value="1"/>
</dbReference>
<evidence type="ECO:0000256" key="5">
    <source>
        <dbReference type="ARBA" id="ARBA00022679"/>
    </source>
</evidence>
<accession>A0ABD2WVJ0</accession>
<feature type="transmembrane region" description="Helical" evidence="11">
    <location>
        <begin position="23"/>
        <end position="45"/>
    </location>
</feature>
<name>A0ABD2WVJ0_9HYME</name>
<evidence type="ECO:0000313" key="14">
    <source>
        <dbReference type="EMBL" id="KAL3396506.1"/>
    </source>
</evidence>
<comment type="caution">
    <text evidence="14">The sequence shown here is derived from an EMBL/GenBank/DDBJ whole genome shotgun (WGS) entry which is preliminary data.</text>
</comment>
<feature type="domain" description="Fucosyltransferase N-terminal" evidence="13">
    <location>
        <begin position="128"/>
        <end position="247"/>
    </location>
</feature>
<evidence type="ECO:0000259" key="12">
    <source>
        <dbReference type="Pfam" id="PF00852"/>
    </source>
</evidence>
<keyword evidence="11" id="KW-0333">Golgi apparatus</keyword>
<sequence length="469" mass="54143">MSELPLLHRASHRRRRRRRRPNCLQLIVWLAVFALAFLLTILVVYQDDFMDYSRRRPIAASTADMQQQQETISLERVGATERDQVWLKSRRLLANQTSPLGMWLLSEADGTRPLPPARNPNNGDKPFLIVVWKQGEFLERRHIRRFSDKFYSPWENCPVDNCELSYRDEDVDKADAVLFHLQRLEGRASLPTERRHPRQRWVFLTDESPPHTFPSSRGSAADLAEYDGLFNWSMSYRLSSDVPVPYGRTRFDRSGRLDEATLSAPGAKSKLVAILGSNCAASERWEYVRELQSLLRSDELDVLGRCNGANRTACPGHFETDCPALGRYKFYLAFENSRCREYLSEKTWWHGFAKGAVPVVMGPPRSELEPILPPDSFMHVDDFAGPSSLVDYMRYLSGQPGEIERRFHAWRKRGYRVLQEHGYFGAPSRHYCRLCHALNFNDPRPKVYLNMRKLGANDCAASPPILKHN</sequence>
<keyword evidence="15" id="KW-1185">Reference proteome</keyword>
<evidence type="ECO:0000256" key="1">
    <source>
        <dbReference type="ARBA" id="ARBA00004447"/>
    </source>
</evidence>
<dbReference type="InterPro" id="IPR001503">
    <property type="entry name" value="Glyco_trans_10"/>
</dbReference>
<dbReference type="PANTHER" id="PTHR11929">
    <property type="entry name" value="ALPHA- 1,3 -FUCOSYLTRANSFERASE"/>
    <property type="match status" value="1"/>
</dbReference>
<dbReference type="PANTHER" id="PTHR11929:SF226">
    <property type="entry name" value="ATP-DEPENDENT DNA HELICASE-RELATED"/>
    <property type="match status" value="1"/>
</dbReference>
<dbReference type="AlphaFoldDB" id="A0ABD2WVJ0"/>
<dbReference type="InterPro" id="IPR055270">
    <property type="entry name" value="Glyco_tran_10_C"/>
</dbReference>
<keyword evidence="10" id="KW-0325">Glycoprotein</keyword>
<keyword evidence="5 11" id="KW-0808">Transferase</keyword>
<proteinExistence type="inferred from homology"/>
<keyword evidence="8 11" id="KW-1133">Transmembrane helix</keyword>